<keyword evidence="2" id="KW-0349">Heme</keyword>
<dbReference type="Gramene" id="Solyc03g058855.1.1">
    <property type="protein sequence ID" value="Solyc03g058855.1.1"/>
    <property type="gene ID" value="Solyc03g058855.1"/>
</dbReference>
<keyword evidence="4" id="KW-0560">Oxidoreductase</keyword>
<accession>A0A3Q7FHV8</accession>
<organism evidence="7">
    <name type="scientific">Solanum lycopersicum</name>
    <name type="common">Tomato</name>
    <name type="synonym">Lycopersicon esculentum</name>
    <dbReference type="NCBI Taxonomy" id="4081"/>
    <lineage>
        <taxon>Eukaryota</taxon>
        <taxon>Viridiplantae</taxon>
        <taxon>Streptophyta</taxon>
        <taxon>Embryophyta</taxon>
        <taxon>Tracheophyta</taxon>
        <taxon>Spermatophyta</taxon>
        <taxon>Magnoliopsida</taxon>
        <taxon>eudicotyledons</taxon>
        <taxon>Gunneridae</taxon>
        <taxon>Pentapetalae</taxon>
        <taxon>asterids</taxon>
        <taxon>lamiids</taxon>
        <taxon>Solanales</taxon>
        <taxon>Solanaceae</taxon>
        <taxon>Solanoideae</taxon>
        <taxon>Solaneae</taxon>
        <taxon>Solanum</taxon>
        <taxon>Solanum subgen. Lycopersicon</taxon>
    </lineage>
</organism>
<dbReference type="InParanoid" id="A0A3Q7FHV8"/>
<dbReference type="EnsemblPlants" id="Solyc03g058855.1.1">
    <property type="protein sequence ID" value="Solyc03g058855.1.1"/>
    <property type="gene ID" value="Solyc03g058855.1"/>
</dbReference>
<dbReference type="GO" id="GO:0020037">
    <property type="term" value="F:heme binding"/>
    <property type="evidence" value="ECO:0007669"/>
    <property type="project" value="InterPro"/>
</dbReference>
<keyword evidence="6" id="KW-0503">Monooxygenase</keyword>
<dbReference type="GO" id="GO:0005506">
    <property type="term" value="F:iron ion binding"/>
    <property type="evidence" value="ECO:0007669"/>
    <property type="project" value="InterPro"/>
</dbReference>
<dbReference type="PANTHER" id="PTHR47953">
    <property type="entry name" value="OS08G0105600 PROTEIN"/>
    <property type="match status" value="1"/>
</dbReference>
<dbReference type="InterPro" id="IPR036396">
    <property type="entry name" value="Cyt_P450_sf"/>
</dbReference>
<dbReference type="STRING" id="4081.A0A3Q7FHV8"/>
<evidence type="ECO:0000256" key="3">
    <source>
        <dbReference type="ARBA" id="ARBA00022723"/>
    </source>
</evidence>
<dbReference type="GO" id="GO:0016705">
    <property type="term" value="F:oxidoreductase activity, acting on paired donors, with incorporation or reduction of molecular oxygen"/>
    <property type="evidence" value="ECO:0007669"/>
    <property type="project" value="InterPro"/>
</dbReference>
<comment type="similarity">
    <text evidence="1">Belongs to the cytochrome P450 family.</text>
</comment>
<reference evidence="7" key="1">
    <citation type="journal article" date="2012" name="Nature">
        <title>The tomato genome sequence provides insights into fleshy fruit evolution.</title>
        <authorList>
            <consortium name="Tomato Genome Consortium"/>
        </authorList>
    </citation>
    <scope>NUCLEOTIDE SEQUENCE [LARGE SCALE GENOMIC DNA]</scope>
    <source>
        <strain evidence="7">cv. Heinz 1706</strain>
    </source>
</reference>
<dbReference type="SUPFAM" id="SSF48264">
    <property type="entry name" value="Cytochrome P450"/>
    <property type="match status" value="1"/>
</dbReference>
<dbReference type="Gene3D" id="1.10.630.10">
    <property type="entry name" value="Cytochrome P450"/>
    <property type="match status" value="1"/>
</dbReference>
<reference evidence="7" key="2">
    <citation type="submission" date="2019-01" db="UniProtKB">
        <authorList>
            <consortium name="EnsemblPlants"/>
        </authorList>
    </citation>
    <scope>IDENTIFICATION</scope>
    <source>
        <strain evidence="7">cv. Heinz 1706</strain>
    </source>
</reference>
<sequence length="119" mass="13345">MMGKIICYDCKDIAFSPYGDNWRHMQQLSAKMVKTFSLIRQEEHSTLLSSIASMDVDSPINLPQKLLWCMNASMSAFGNVCKDQKELITLIHQAQSLSGGFQLADFFPSKKFLNGTSGM</sequence>
<dbReference type="GO" id="GO:0004497">
    <property type="term" value="F:monooxygenase activity"/>
    <property type="evidence" value="ECO:0007669"/>
    <property type="project" value="UniProtKB-KW"/>
</dbReference>
<evidence type="ECO:0000313" key="8">
    <source>
        <dbReference type="Proteomes" id="UP000004994"/>
    </source>
</evidence>
<keyword evidence="5" id="KW-0408">Iron</keyword>
<evidence type="ECO:0000313" key="7">
    <source>
        <dbReference type="EnsemblPlants" id="Solyc03g058855.1.1"/>
    </source>
</evidence>
<evidence type="ECO:0000256" key="4">
    <source>
        <dbReference type="ARBA" id="ARBA00023002"/>
    </source>
</evidence>
<dbReference type="PANTHER" id="PTHR47953:SF22">
    <property type="entry name" value="CYTOCHROME P450"/>
    <property type="match status" value="1"/>
</dbReference>
<keyword evidence="8" id="KW-1185">Reference proteome</keyword>
<keyword evidence="3" id="KW-0479">Metal-binding</keyword>
<protein>
    <submittedName>
        <fullName evidence="7">Uncharacterized protein</fullName>
    </submittedName>
</protein>
<evidence type="ECO:0000256" key="1">
    <source>
        <dbReference type="ARBA" id="ARBA00010617"/>
    </source>
</evidence>
<evidence type="ECO:0000256" key="6">
    <source>
        <dbReference type="ARBA" id="ARBA00023033"/>
    </source>
</evidence>
<dbReference type="AlphaFoldDB" id="A0A3Q7FHV8"/>
<evidence type="ECO:0000256" key="5">
    <source>
        <dbReference type="ARBA" id="ARBA00023004"/>
    </source>
</evidence>
<evidence type="ECO:0000256" key="2">
    <source>
        <dbReference type="ARBA" id="ARBA00022617"/>
    </source>
</evidence>
<proteinExistence type="inferred from homology"/>
<dbReference type="Proteomes" id="UP000004994">
    <property type="component" value="Chromosome 3"/>
</dbReference>
<dbReference type="InterPro" id="IPR052306">
    <property type="entry name" value="CYP450_71D"/>
</dbReference>
<name>A0A3Q7FHV8_SOLLC</name>